<organism evidence="1">
    <name type="scientific">Roseihalotalea indica</name>
    <dbReference type="NCBI Taxonomy" id="2867963"/>
    <lineage>
        <taxon>Bacteria</taxon>
        <taxon>Pseudomonadati</taxon>
        <taxon>Bacteroidota</taxon>
        <taxon>Cytophagia</taxon>
        <taxon>Cytophagales</taxon>
        <taxon>Catalimonadaceae</taxon>
        <taxon>Roseihalotalea</taxon>
    </lineage>
</organism>
<accession>A0AA49JEM9</accession>
<sequence>MLILLLRRIEGKTENGNRSQELMVGAGRLVHGAKKENGGSRQETVSSY</sequence>
<evidence type="ECO:0000313" key="1">
    <source>
        <dbReference type="EMBL" id="WKN37496.1"/>
    </source>
</evidence>
<proteinExistence type="predicted"/>
<name>A0AA49JEM9_9BACT</name>
<reference evidence="1" key="2">
    <citation type="journal article" date="2024" name="Antonie Van Leeuwenhoek">
        <title>Roseihalotalea indica gen. nov., sp. nov., a halophilic Bacteroidetes from mesopelagic Southwest Indian Ocean with higher carbohydrate metabolic potential.</title>
        <authorList>
            <person name="Chen B."/>
            <person name="Zhang M."/>
            <person name="Lin D."/>
            <person name="Ye J."/>
            <person name="Tang K."/>
        </authorList>
    </citation>
    <scope>NUCLEOTIDE SEQUENCE</scope>
    <source>
        <strain evidence="1">TK19036</strain>
    </source>
</reference>
<dbReference type="AlphaFoldDB" id="A0AA49JEM9"/>
<protein>
    <submittedName>
        <fullName evidence="1">Uncharacterized protein</fullName>
    </submittedName>
</protein>
<dbReference type="EMBL" id="CP120682">
    <property type="protein sequence ID" value="WKN37496.1"/>
    <property type="molecule type" value="Genomic_DNA"/>
</dbReference>
<gene>
    <name evidence="1" type="ORF">K4G66_02080</name>
</gene>
<reference evidence="1" key="1">
    <citation type="journal article" date="2023" name="Comput. Struct. Biotechnol. J.">
        <title>Discovery of a novel marine Bacteroidetes with a rich repertoire of carbohydrate-active enzymes.</title>
        <authorList>
            <person name="Chen B."/>
            <person name="Liu G."/>
            <person name="Chen Q."/>
            <person name="Wang H."/>
            <person name="Liu L."/>
            <person name="Tang K."/>
        </authorList>
    </citation>
    <scope>NUCLEOTIDE SEQUENCE</scope>
    <source>
        <strain evidence="1">TK19036</strain>
    </source>
</reference>